<evidence type="ECO:0000313" key="2">
    <source>
        <dbReference type="EMBL" id="MEB4589510.1"/>
    </source>
</evidence>
<feature type="non-terminal residue" evidence="2">
    <location>
        <position position="1"/>
    </location>
</feature>
<proteinExistence type="predicted"/>
<reference evidence="3" key="1">
    <citation type="submission" date="2023-07" db="EMBL/GenBank/DDBJ databases">
        <title>The carbon used by Thiothrix.</title>
        <authorList>
            <person name="Chen L."/>
        </authorList>
    </citation>
    <scope>NUCLEOTIDE SEQUENCE [LARGE SCALE GENOMIC DNA]</scope>
</reference>
<comment type="caution">
    <text evidence="2">The sequence shown here is derived from an EMBL/GenBank/DDBJ whole genome shotgun (WGS) entry which is preliminary data.</text>
</comment>
<organism evidence="2 3">
    <name type="scientific">Candidatus Thiothrix phosphatis</name>
    <dbReference type="NCBI Taxonomy" id="3112415"/>
    <lineage>
        <taxon>Bacteria</taxon>
        <taxon>Pseudomonadati</taxon>
        <taxon>Pseudomonadota</taxon>
        <taxon>Gammaproteobacteria</taxon>
        <taxon>Thiotrichales</taxon>
        <taxon>Thiotrichaceae</taxon>
        <taxon>Thiothrix</taxon>
    </lineage>
</organism>
<sequence>GANSPETIRAAVFDSFAAMPNPAPLGDAVLNRIADKLAINWAHTRPAAVHGQQDSQTAGQQNTVHGQQDSARQPVTTVHGQQDSQTAGQQNTVHGQSGQPELTAAAKALEADLYPEWLSQVSIKAITQGARDAKRFISQSTFTHGDKTVLSVQEMERIWNVWQERAANDGVLKANPKYQPGNRQPKYLLTA</sequence>
<feature type="region of interest" description="Disordered" evidence="1">
    <location>
        <begin position="48"/>
        <end position="98"/>
    </location>
</feature>
<evidence type="ECO:0000256" key="1">
    <source>
        <dbReference type="SAM" id="MobiDB-lite"/>
    </source>
</evidence>
<name>A0ABU6CRP2_9GAMM</name>
<gene>
    <name evidence="2" type="ORF">VSS37_00825</name>
</gene>
<keyword evidence="3" id="KW-1185">Reference proteome</keyword>
<dbReference type="EMBL" id="JAYMYJ010000009">
    <property type="protein sequence ID" value="MEB4589510.1"/>
    <property type="molecule type" value="Genomic_DNA"/>
</dbReference>
<feature type="compositionally biased region" description="Polar residues" evidence="1">
    <location>
        <begin position="52"/>
        <end position="98"/>
    </location>
</feature>
<protein>
    <submittedName>
        <fullName evidence="2">Uncharacterized protein</fullName>
    </submittedName>
</protein>
<accession>A0ABU6CRP2</accession>
<evidence type="ECO:0000313" key="3">
    <source>
        <dbReference type="Proteomes" id="UP001308005"/>
    </source>
</evidence>
<dbReference type="Proteomes" id="UP001308005">
    <property type="component" value="Unassembled WGS sequence"/>
</dbReference>